<keyword evidence="2" id="KW-1185">Reference proteome</keyword>
<name>A0AAP0JXX3_9MAGN</name>
<reference evidence="1 2" key="1">
    <citation type="submission" date="2024-01" db="EMBL/GenBank/DDBJ databases">
        <title>Genome assemblies of Stephania.</title>
        <authorList>
            <person name="Yang L."/>
        </authorList>
    </citation>
    <scope>NUCLEOTIDE SEQUENCE [LARGE SCALE GENOMIC DNA]</scope>
    <source>
        <strain evidence="1">YNDBR</strain>
        <tissue evidence="1">Leaf</tissue>
    </source>
</reference>
<evidence type="ECO:0000313" key="1">
    <source>
        <dbReference type="EMBL" id="KAK9141854.1"/>
    </source>
</evidence>
<proteinExistence type="predicted"/>
<gene>
    <name evidence="1" type="ORF">Syun_011254</name>
</gene>
<accession>A0AAP0JXX3</accession>
<evidence type="ECO:0000313" key="2">
    <source>
        <dbReference type="Proteomes" id="UP001420932"/>
    </source>
</evidence>
<dbReference type="Proteomes" id="UP001420932">
    <property type="component" value="Unassembled WGS sequence"/>
</dbReference>
<sequence length="87" mass="9855">MAYDESLEFLDLESLEYCHPHDCGTKYETENSPQQETIYPPQQEKKGIVYALKIAEKTSPLLHPLLTLYEGEAQLATPTVCAQPSLR</sequence>
<comment type="caution">
    <text evidence="1">The sequence shown here is derived from an EMBL/GenBank/DDBJ whole genome shotgun (WGS) entry which is preliminary data.</text>
</comment>
<dbReference type="AlphaFoldDB" id="A0AAP0JXX3"/>
<protein>
    <submittedName>
        <fullName evidence="1">Uncharacterized protein</fullName>
    </submittedName>
</protein>
<organism evidence="1 2">
    <name type="scientific">Stephania yunnanensis</name>
    <dbReference type="NCBI Taxonomy" id="152371"/>
    <lineage>
        <taxon>Eukaryota</taxon>
        <taxon>Viridiplantae</taxon>
        <taxon>Streptophyta</taxon>
        <taxon>Embryophyta</taxon>
        <taxon>Tracheophyta</taxon>
        <taxon>Spermatophyta</taxon>
        <taxon>Magnoliopsida</taxon>
        <taxon>Ranunculales</taxon>
        <taxon>Menispermaceae</taxon>
        <taxon>Menispermoideae</taxon>
        <taxon>Cissampelideae</taxon>
        <taxon>Stephania</taxon>
    </lineage>
</organism>
<dbReference type="EMBL" id="JBBNAF010000005">
    <property type="protein sequence ID" value="KAK9141854.1"/>
    <property type="molecule type" value="Genomic_DNA"/>
</dbReference>